<dbReference type="Proteomes" id="UP001217089">
    <property type="component" value="Unassembled WGS sequence"/>
</dbReference>
<protein>
    <submittedName>
        <fullName evidence="7">Uncharacterized protein</fullName>
    </submittedName>
</protein>
<keyword evidence="8" id="KW-1185">Reference proteome</keyword>
<keyword evidence="4" id="KW-0539">Nucleus</keyword>
<accession>A0ABQ9ELQ1</accession>
<evidence type="ECO:0000256" key="1">
    <source>
        <dbReference type="ARBA" id="ARBA00004604"/>
    </source>
</evidence>
<proteinExistence type="inferred from homology"/>
<comment type="similarity">
    <text evidence="6">Belongs to the MPP10 family.</text>
</comment>
<dbReference type="EMBL" id="JARBDR010000903">
    <property type="protein sequence ID" value="KAJ8304832.1"/>
    <property type="molecule type" value="Genomic_DNA"/>
</dbReference>
<dbReference type="PANTHER" id="PTHR17039:SF0">
    <property type="entry name" value="U3 SMALL NUCLEOLAR RIBONUCLEOPROTEIN PROTEIN MPP10"/>
    <property type="match status" value="1"/>
</dbReference>
<sequence>MCVWDDVERKVKSQEEPFEYKKRIILDQEKSKQSLGEIYEQEYLKLQQKEEDEKTDPAHEEIKKIMQSLFHKLDALSNFHFTPKQATADVKIVTNLPSISMEEVAPVSVSDNKLLAPEEIQVYK</sequence>
<dbReference type="InterPro" id="IPR012173">
    <property type="entry name" value="Mpp10"/>
</dbReference>
<name>A0ABQ9ELQ1_TEGGR</name>
<evidence type="ECO:0000256" key="5">
    <source>
        <dbReference type="ARBA" id="ARBA00023274"/>
    </source>
</evidence>
<evidence type="ECO:0000256" key="6">
    <source>
        <dbReference type="ARBA" id="ARBA00029455"/>
    </source>
</evidence>
<dbReference type="PANTHER" id="PTHR17039">
    <property type="entry name" value="U3 SMALL NUCLEOLAR RIBONUCLEOPROTEIN PROTEIN MPP10"/>
    <property type="match status" value="1"/>
</dbReference>
<evidence type="ECO:0000256" key="4">
    <source>
        <dbReference type="ARBA" id="ARBA00023242"/>
    </source>
</evidence>
<dbReference type="Pfam" id="PF04006">
    <property type="entry name" value="Mpp10"/>
    <property type="match status" value="1"/>
</dbReference>
<evidence type="ECO:0000313" key="7">
    <source>
        <dbReference type="EMBL" id="KAJ8304832.1"/>
    </source>
</evidence>
<organism evidence="7 8">
    <name type="scientific">Tegillarca granosa</name>
    <name type="common">Malaysian cockle</name>
    <name type="synonym">Anadara granosa</name>
    <dbReference type="NCBI Taxonomy" id="220873"/>
    <lineage>
        <taxon>Eukaryota</taxon>
        <taxon>Metazoa</taxon>
        <taxon>Spiralia</taxon>
        <taxon>Lophotrochozoa</taxon>
        <taxon>Mollusca</taxon>
        <taxon>Bivalvia</taxon>
        <taxon>Autobranchia</taxon>
        <taxon>Pteriomorphia</taxon>
        <taxon>Arcoida</taxon>
        <taxon>Arcoidea</taxon>
        <taxon>Arcidae</taxon>
        <taxon>Tegillarca</taxon>
    </lineage>
</organism>
<keyword evidence="3" id="KW-0698">rRNA processing</keyword>
<evidence type="ECO:0000256" key="2">
    <source>
        <dbReference type="ARBA" id="ARBA00022517"/>
    </source>
</evidence>
<evidence type="ECO:0000313" key="8">
    <source>
        <dbReference type="Proteomes" id="UP001217089"/>
    </source>
</evidence>
<comment type="subcellular location">
    <subcellularLocation>
        <location evidence="1">Nucleus</location>
        <location evidence="1">Nucleolus</location>
    </subcellularLocation>
</comment>
<gene>
    <name evidence="7" type="ORF">KUTeg_018415</name>
</gene>
<comment type="caution">
    <text evidence="7">The sequence shown here is derived from an EMBL/GenBank/DDBJ whole genome shotgun (WGS) entry which is preliminary data.</text>
</comment>
<keyword evidence="2" id="KW-0690">Ribosome biogenesis</keyword>
<evidence type="ECO:0000256" key="3">
    <source>
        <dbReference type="ARBA" id="ARBA00022552"/>
    </source>
</evidence>
<reference evidence="7 8" key="1">
    <citation type="submission" date="2022-12" db="EMBL/GenBank/DDBJ databases">
        <title>Chromosome-level genome of Tegillarca granosa.</title>
        <authorList>
            <person name="Kim J."/>
        </authorList>
    </citation>
    <scope>NUCLEOTIDE SEQUENCE [LARGE SCALE GENOMIC DNA]</scope>
    <source>
        <strain evidence="7">Teg-2019</strain>
        <tissue evidence="7">Adductor muscle</tissue>
    </source>
</reference>
<keyword evidence="5" id="KW-0687">Ribonucleoprotein</keyword>